<keyword evidence="5" id="KW-0863">Zinc-finger</keyword>
<dbReference type="Pfam" id="PF13676">
    <property type="entry name" value="TIR_2"/>
    <property type="match status" value="1"/>
</dbReference>
<evidence type="ECO:0000256" key="5">
    <source>
        <dbReference type="ARBA" id="ARBA00022771"/>
    </source>
</evidence>
<protein>
    <submittedName>
        <fullName evidence="11">E3 ubiquitin-protein ligase mib1</fullName>
    </submittedName>
</protein>
<sequence length="714" mass="80260">MPRRFRKGDLVRLTNDGYALERKGYGRAMGRHLGEVGRVTEVLTLGSGSDTRHIVTVDRFGSFWYDEDVLSPADEETDEVDDTENLARAEDEDSSPASGASETLGTPRSGNNMGAALLKILQMLVESGDEDNEAEQDKEAGQEDRTEDPDRGELLKGDYVQLAVSKSELERLAEGHGGYVDDMGEYCGSYGYVSSVRREQSIVQVTSMGNWWYNMRAFLVVRPVGKLIFEGNLVRLTKNLEKLRSQEDYSSIMDEYLGKMGIATKVDMTKMVCKVQGFGHVWYSLDVTERIKIPPGLKCVKSNHFVGDHTLRPFRTTHSSQPAAGSVLICVVSRHEDVSEQTIALLEGHTLDASEGRAYLLGLPEFGSGDGTTEEIFARHVERIKHCNCMVVIVTPEYFQSEFCLLELGVAARYDIPVFPLAICKDSEGVDNREVMRPIFEVFKQAQGHLTKTSQIFGDQINWQRFDSERMQELCCGTEEILRGVERLYLATQGNSLFLFGPLDDAGLMRSSAADLLKQLRPACSNPRETFHRFWLPRLGLATRHMTHLPLSEGMESHIFLSHAWGADQGVHKRVIELKESLRKRGITAWVDDGHMHPGSSIQQTILGAMKVSQFVGICVTQEYLDKCDEEPVDPHYVSVEYSWATRHRTHQIVPIVMEPEYASRDGDWGYGNPSIFLSKLLNIRYCSEEDTVDRVAEQIEQHILDQAIRAGTI</sequence>
<dbReference type="GO" id="GO:0008270">
    <property type="term" value="F:zinc ion binding"/>
    <property type="evidence" value="ECO:0007669"/>
    <property type="project" value="UniProtKB-KW"/>
</dbReference>
<comment type="caution">
    <text evidence="11">The sequence shown here is derived from an EMBL/GenBank/DDBJ whole genome shotgun (WGS) entry which is preliminary data.</text>
</comment>
<evidence type="ECO:0000313" key="12">
    <source>
        <dbReference type="Proteomes" id="UP000241890"/>
    </source>
</evidence>
<keyword evidence="7" id="KW-0862">Zinc</keyword>
<evidence type="ECO:0000256" key="3">
    <source>
        <dbReference type="ARBA" id="ARBA00022723"/>
    </source>
</evidence>
<dbReference type="AlphaFoldDB" id="A0A2R5GV51"/>
<dbReference type="InParanoid" id="A0A2R5GV51"/>
<evidence type="ECO:0000313" key="11">
    <source>
        <dbReference type="EMBL" id="GBG33648.1"/>
    </source>
</evidence>
<evidence type="ECO:0000256" key="1">
    <source>
        <dbReference type="ARBA" id="ARBA00004906"/>
    </source>
</evidence>
<evidence type="ECO:0000259" key="10">
    <source>
        <dbReference type="Pfam" id="PF18346"/>
    </source>
</evidence>
<feature type="region of interest" description="Disordered" evidence="8">
    <location>
        <begin position="128"/>
        <end position="156"/>
    </location>
</feature>
<dbReference type="Proteomes" id="UP000241890">
    <property type="component" value="Unassembled WGS sequence"/>
</dbReference>
<dbReference type="InterPro" id="IPR035897">
    <property type="entry name" value="Toll_tir_struct_dom_sf"/>
</dbReference>
<dbReference type="Gene3D" id="3.40.50.10140">
    <property type="entry name" value="Toll/interleukin-1 receptor homology (TIR) domain"/>
    <property type="match status" value="2"/>
</dbReference>
<feature type="compositionally biased region" description="Basic and acidic residues" evidence="8">
    <location>
        <begin position="135"/>
        <end position="156"/>
    </location>
</feature>
<evidence type="ECO:0000256" key="6">
    <source>
        <dbReference type="ARBA" id="ARBA00022786"/>
    </source>
</evidence>
<comment type="pathway">
    <text evidence="1">Protein modification; protein ubiquitination.</text>
</comment>
<evidence type="ECO:0000256" key="8">
    <source>
        <dbReference type="SAM" id="MobiDB-lite"/>
    </source>
</evidence>
<proteinExistence type="predicted"/>
<accession>A0A2R5GV51</accession>
<reference evidence="11 12" key="1">
    <citation type="submission" date="2017-12" db="EMBL/GenBank/DDBJ databases">
        <title>Sequencing, de novo assembly and annotation of complete genome of a new Thraustochytrid species, strain FCC1311.</title>
        <authorList>
            <person name="Sedici K."/>
            <person name="Godart F."/>
            <person name="Aiese Cigliano R."/>
            <person name="Sanseverino W."/>
            <person name="Barakat M."/>
            <person name="Ortet P."/>
            <person name="Marechal E."/>
            <person name="Cagnac O."/>
            <person name="Amato A."/>
        </authorList>
    </citation>
    <scope>NUCLEOTIDE SEQUENCE [LARGE SCALE GENOMIC DNA]</scope>
</reference>
<feature type="region of interest" description="Disordered" evidence="8">
    <location>
        <begin position="70"/>
        <end position="111"/>
    </location>
</feature>
<dbReference type="InterPro" id="IPR000157">
    <property type="entry name" value="TIR_dom"/>
</dbReference>
<dbReference type="UniPathway" id="UPA00143"/>
<dbReference type="GO" id="GO:0016740">
    <property type="term" value="F:transferase activity"/>
    <property type="evidence" value="ECO:0007669"/>
    <property type="project" value="UniProtKB-KW"/>
</dbReference>
<dbReference type="GO" id="GO:0007165">
    <property type="term" value="P:signal transduction"/>
    <property type="evidence" value="ECO:0007669"/>
    <property type="project" value="InterPro"/>
</dbReference>
<feature type="domain" description="Mind bomb SH3 repeat" evidence="10">
    <location>
        <begin position="157"/>
        <end position="213"/>
    </location>
</feature>
<keyword evidence="4" id="KW-0677">Repeat</keyword>
<feature type="domain" description="TIR" evidence="9">
    <location>
        <begin position="559"/>
        <end position="660"/>
    </location>
</feature>
<feature type="compositionally biased region" description="Acidic residues" evidence="8">
    <location>
        <begin position="70"/>
        <end position="94"/>
    </location>
</feature>
<keyword evidence="3" id="KW-0479">Metal-binding</keyword>
<evidence type="ECO:0000256" key="4">
    <source>
        <dbReference type="ARBA" id="ARBA00022737"/>
    </source>
</evidence>
<dbReference type="Pfam" id="PF18346">
    <property type="entry name" value="SH3_15"/>
    <property type="match status" value="1"/>
</dbReference>
<gene>
    <name evidence="11" type="ORF">FCC1311_098712</name>
</gene>
<dbReference type="SUPFAM" id="SSF52200">
    <property type="entry name" value="Toll/Interleukin receptor TIR domain"/>
    <property type="match status" value="2"/>
</dbReference>
<dbReference type="GO" id="GO:0016567">
    <property type="term" value="P:protein ubiquitination"/>
    <property type="evidence" value="ECO:0007669"/>
    <property type="project" value="UniProtKB-UniPathway"/>
</dbReference>
<name>A0A2R5GV51_9STRA</name>
<keyword evidence="12" id="KW-1185">Reference proteome</keyword>
<organism evidence="11 12">
    <name type="scientific">Hondaea fermentalgiana</name>
    <dbReference type="NCBI Taxonomy" id="2315210"/>
    <lineage>
        <taxon>Eukaryota</taxon>
        <taxon>Sar</taxon>
        <taxon>Stramenopiles</taxon>
        <taxon>Bigyra</taxon>
        <taxon>Labyrinthulomycetes</taxon>
        <taxon>Thraustochytrida</taxon>
        <taxon>Thraustochytriidae</taxon>
        <taxon>Hondaea</taxon>
    </lineage>
</organism>
<evidence type="ECO:0000256" key="2">
    <source>
        <dbReference type="ARBA" id="ARBA00022679"/>
    </source>
</evidence>
<evidence type="ECO:0000259" key="9">
    <source>
        <dbReference type="Pfam" id="PF13676"/>
    </source>
</evidence>
<evidence type="ECO:0000256" key="7">
    <source>
        <dbReference type="ARBA" id="ARBA00022833"/>
    </source>
</evidence>
<dbReference type="EMBL" id="BEYU01000163">
    <property type="protein sequence ID" value="GBG33648.1"/>
    <property type="molecule type" value="Genomic_DNA"/>
</dbReference>
<keyword evidence="6" id="KW-0833">Ubl conjugation pathway</keyword>
<feature type="compositionally biased region" description="Polar residues" evidence="8">
    <location>
        <begin position="95"/>
        <end position="111"/>
    </location>
</feature>
<dbReference type="InterPro" id="IPR040847">
    <property type="entry name" value="SH3_15"/>
</dbReference>
<keyword evidence="2" id="KW-0808">Transferase</keyword>